<comment type="caution">
    <text evidence="3">The sequence shown here is derived from an EMBL/GenBank/DDBJ whole genome shotgun (WGS) entry which is preliminary data.</text>
</comment>
<gene>
    <name evidence="3" type="ORF">PCOR1329_LOCUS64188</name>
</gene>
<dbReference type="Proteomes" id="UP001189429">
    <property type="component" value="Unassembled WGS sequence"/>
</dbReference>
<evidence type="ECO:0000313" key="3">
    <source>
        <dbReference type="EMBL" id="CAK0881277.1"/>
    </source>
</evidence>
<keyword evidence="2" id="KW-0812">Transmembrane</keyword>
<organism evidence="3 4">
    <name type="scientific">Prorocentrum cordatum</name>
    <dbReference type="NCBI Taxonomy" id="2364126"/>
    <lineage>
        <taxon>Eukaryota</taxon>
        <taxon>Sar</taxon>
        <taxon>Alveolata</taxon>
        <taxon>Dinophyceae</taxon>
        <taxon>Prorocentrales</taxon>
        <taxon>Prorocentraceae</taxon>
        <taxon>Prorocentrum</taxon>
    </lineage>
</organism>
<dbReference type="EMBL" id="CAUYUJ010018171">
    <property type="protein sequence ID" value="CAK0881277.1"/>
    <property type="molecule type" value="Genomic_DNA"/>
</dbReference>
<feature type="region of interest" description="Disordered" evidence="1">
    <location>
        <begin position="482"/>
        <end position="521"/>
    </location>
</feature>
<reference evidence="3" key="1">
    <citation type="submission" date="2023-10" db="EMBL/GenBank/DDBJ databases">
        <authorList>
            <person name="Chen Y."/>
            <person name="Shah S."/>
            <person name="Dougan E. K."/>
            <person name="Thang M."/>
            <person name="Chan C."/>
        </authorList>
    </citation>
    <scope>NUCLEOTIDE SEQUENCE [LARGE SCALE GENOMIC DNA]</scope>
</reference>
<name>A0ABN9W935_9DINO</name>
<keyword evidence="2" id="KW-1133">Transmembrane helix</keyword>
<sequence>MGLLGALIRGRGGRRRRGRSNGGAACLASAAAEWVARPLAAHKRDDGLEEDAEAPLPRARRHICDPCHGMPDRRSLASVDGILLEDDGEAGREGGDRGRASPRSRRTRSSRTDEEKQLLKKIERQQKDADVTAKAQKMRHQDWTNDIDVLEGNVYSIGAFGALNIPKEESSSRSWSGIRSRSRLIGCCVIAMVQILGPPCVLCSDLRGMYDSRQVWDPTDPANSLIDWRVRGPTKLLGTLLLFLFILNGLFVVVQCKDTWFKLYNTFQYLKRTADFEVQGQGFLYLGAFIDCWTVFLCCAACYIVVGTSPTVQDVLFDSLTLLFLYNLDEVGGDLGFVEEDDWPGDRLGWSFKHMVKVDWQPGEEEAAKNFWELKRQAKERMACKMGCGKPVKKGFDTCCRACARGKAPPHDHDCGDADKAVSDDGGSGAEDAIEPTEHVMLRSDSYEGGERKDWNVGGYIVLAWYTATVYLLVGWHSSCRSSRSTPFSPGWRSITGSRQMSPRRRPPRDGPVAAGPCCARGGRVARAPRRGLQVVV</sequence>
<keyword evidence="4" id="KW-1185">Reference proteome</keyword>
<accession>A0ABN9W935</accession>
<feature type="transmembrane region" description="Helical" evidence="2">
    <location>
        <begin position="283"/>
        <end position="306"/>
    </location>
</feature>
<evidence type="ECO:0000256" key="2">
    <source>
        <dbReference type="SAM" id="Phobius"/>
    </source>
</evidence>
<keyword evidence="2" id="KW-0472">Membrane</keyword>
<feature type="compositionally biased region" description="Basic and acidic residues" evidence="1">
    <location>
        <begin position="411"/>
        <end position="423"/>
    </location>
</feature>
<feature type="transmembrane region" description="Helical" evidence="2">
    <location>
        <begin position="457"/>
        <end position="476"/>
    </location>
</feature>
<feature type="transmembrane region" description="Helical" evidence="2">
    <location>
        <begin position="236"/>
        <end position="254"/>
    </location>
</feature>
<protein>
    <recommendedName>
        <fullName evidence="5">Protein S-acyltransferase</fullName>
    </recommendedName>
</protein>
<feature type="region of interest" description="Disordered" evidence="1">
    <location>
        <begin position="411"/>
        <end position="434"/>
    </location>
</feature>
<feature type="compositionally biased region" description="Basic and acidic residues" evidence="1">
    <location>
        <begin position="89"/>
        <end position="99"/>
    </location>
</feature>
<evidence type="ECO:0000313" key="4">
    <source>
        <dbReference type="Proteomes" id="UP001189429"/>
    </source>
</evidence>
<feature type="region of interest" description="Disordered" evidence="1">
    <location>
        <begin position="85"/>
        <end position="117"/>
    </location>
</feature>
<proteinExistence type="predicted"/>
<evidence type="ECO:0000256" key="1">
    <source>
        <dbReference type="SAM" id="MobiDB-lite"/>
    </source>
</evidence>
<feature type="compositionally biased region" description="Low complexity" evidence="1">
    <location>
        <begin position="511"/>
        <end position="521"/>
    </location>
</feature>
<feature type="compositionally biased region" description="Basic residues" evidence="1">
    <location>
        <begin position="100"/>
        <end position="109"/>
    </location>
</feature>
<evidence type="ECO:0008006" key="5">
    <source>
        <dbReference type="Google" id="ProtNLM"/>
    </source>
</evidence>